<evidence type="ECO:0000256" key="2">
    <source>
        <dbReference type="ARBA" id="ARBA00022475"/>
    </source>
</evidence>
<reference evidence="9" key="1">
    <citation type="submission" date="2019-08" db="EMBL/GenBank/DDBJ databases">
        <authorList>
            <person name="Kucharzyk K."/>
            <person name="Murdoch R.W."/>
            <person name="Higgins S."/>
            <person name="Loffler F."/>
        </authorList>
    </citation>
    <scope>NUCLEOTIDE SEQUENCE</scope>
</reference>
<dbReference type="GO" id="GO:0005886">
    <property type="term" value="C:plasma membrane"/>
    <property type="evidence" value="ECO:0007669"/>
    <property type="project" value="UniProtKB-SubCell"/>
</dbReference>
<evidence type="ECO:0000256" key="4">
    <source>
        <dbReference type="ARBA" id="ARBA00022960"/>
    </source>
</evidence>
<feature type="transmembrane region" description="Helical" evidence="8">
    <location>
        <begin position="142"/>
        <end position="164"/>
    </location>
</feature>
<organism evidence="9">
    <name type="scientific">bioreactor metagenome</name>
    <dbReference type="NCBI Taxonomy" id="1076179"/>
    <lineage>
        <taxon>unclassified sequences</taxon>
        <taxon>metagenomes</taxon>
        <taxon>ecological metagenomes</taxon>
    </lineage>
</organism>
<dbReference type="InterPro" id="IPR004268">
    <property type="entry name" value="MurJ"/>
</dbReference>
<evidence type="ECO:0000313" key="9">
    <source>
        <dbReference type="EMBL" id="MPN03040.1"/>
    </source>
</evidence>
<dbReference type="EMBL" id="VSSQ01048990">
    <property type="protein sequence ID" value="MPN03040.1"/>
    <property type="molecule type" value="Genomic_DNA"/>
</dbReference>
<keyword evidence="6 8" id="KW-1133">Transmembrane helix</keyword>
<keyword evidence="7 8" id="KW-0472">Membrane</keyword>
<keyword evidence="4" id="KW-0133">Cell shape</keyword>
<accession>A0A645ENW3</accession>
<feature type="transmembrane region" description="Helical" evidence="8">
    <location>
        <begin position="45"/>
        <end position="65"/>
    </location>
</feature>
<feature type="transmembrane region" description="Helical" evidence="8">
    <location>
        <begin position="77"/>
        <end position="101"/>
    </location>
</feature>
<evidence type="ECO:0000256" key="8">
    <source>
        <dbReference type="SAM" id="Phobius"/>
    </source>
</evidence>
<dbReference type="AlphaFoldDB" id="A0A645ENW3"/>
<evidence type="ECO:0000256" key="3">
    <source>
        <dbReference type="ARBA" id="ARBA00022692"/>
    </source>
</evidence>
<comment type="caution">
    <text evidence="9">The sequence shown here is derived from an EMBL/GenBank/DDBJ whole genome shotgun (WGS) entry which is preliminary data.</text>
</comment>
<feature type="transmembrane region" description="Helical" evidence="8">
    <location>
        <begin position="113"/>
        <end position="136"/>
    </location>
</feature>
<sequence length="182" mass="18915">MRGSFDVNSCRLVAAALKAVSTAIPAFAVCEVMSRSFYALGKNSVPATAALSGIVSDFLLSYLFVSILKLGPSSAAAAMSCGLWVSALVMLCCAGSIKGFFKTRDALWTAKAAVSAVLSYAVMNLTVVLIGADAFTCGFWKNAGVCAAVFIPGAAVYAVSLIIIREPYSQAFLNSKSGRKKA</sequence>
<keyword evidence="3 8" id="KW-0812">Transmembrane</keyword>
<dbReference type="Pfam" id="PF03023">
    <property type="entry name" value="MurJ"/>
    <property type="match status" value="1"/>
</dbReference>
<dbReference type="GO" id="GO:0008360">
    <property type="term" value="P:regulation of cell shape"/>
    <property type="evidence" value="ECO:0007669"/>
    <property type="project" value="UniProtKB-KW"/>
</dbReference>
<evidence type="ECO:0000256" key="6">
    <source>
        <dbReference type="ARBA" id="ARBA00022989"/>
    </source>
</evidence>
<gene>
    <name evidence="9" type="ORF">SDC9_150263</name>
</gene>
<evidence type="ECO:0000256" key="7">
    <source>
        <dbReference type="ARBA" id="ARBA00023136"/>
    </source>
</evidence>
<comment type="subcellular location">
    <subcellularLocation>
        <location evidence="1">Cell membrane</location>
        <topology evidence="1">Multi-pass membrane protein</topology>
    </subcellularLocation>
</comment>
<proteinExistence type="predicted"/>
<name>A0A645ENW3_9ZZZZ</name>
<keyword evidence="5" id="KW-0573">Peptidoglycan synthesis</keyword>
<evidence type="ECO:0000256" key="5">
    <source>
        <dbReference type="ARBA" id="ARBA00022984"/>
    </source>
</evidence>
<dbReference type="GO" id="GO:0009252">
    <property type="term" value="P:peptidoglycan biosynthetic process"/>
    <property type="evidence" value="ECO:0007669"/>
    <property type="project" value="UniProtKB-KW"/>
</dbReference>
<evidence type="ECO:0000256" key="1">
    <source>
        <dbReference type="ARBA" id="ARBA00004651"/>
    </source>
</evidence>
<keyword evidence="2" id="KW-1003">Cell membrane</keyword>
<evidence type="ECO:0008006" key="10">
    <source>
        <dbReference type="Google" id="ProtNLM"/>
    </source>
</evidence>
<protein>
    <recommendedName>
        <fullName evidence="10">Polysaccharide biosynthesis protein C-terminal domain-containing protein</fullName>
    </recommendedName>
</protein>